<dbReference type="GO" id="GO:0005634">
    <property type="term" value="C:nucleus"/>
    <property type="evidence" value="ECO:0007669"/>
    <property type="project" value="TreeGrafter"/>
</dbReference>
<dbReference type="AlphaFoldDB" id="A0A2G2WJH8"/>
<dbReference type="OrthoDB" id="283111at2759"/>
<evidence type="ECO:0000256" key="4">
    <source>
        <dbReference type="ARBA" id="ARBA00022777"/>
    </source>
</evidence>
<proteinExistence type="predicted"/>
<gene>
    <name evidence="7" type="ORF">CQW23_14520</name>
</gene>
<dbReference type="GO" id="GO:0004674">
    <property type="term" value="F:protein serine/threonine kinase activity"/>
    <property type="evidence" value="ECO:0007669"/>
    <property type="project" value="UniProtKB-KW"/>
</dbReference>
<dbReference type="InterPro" id="IPR051175">
    <property type="entry name" value="CLK_kinases"/>
</dbReference>
<evidence type="ECO:0000256" key="3">
    <source>
        <dbReference type="ARBA" id="ARBA00022741"/>
    </source>
</evidence>
<dbReference type="PANTHER" id="PTHR45646">
    <property type="entry name" value="SERINE/THREONINE-PROTEIN KINASE DOA-RELATED"/>
    <property type="match status" value="1"/>
</dbReference>
<evidence type="ECO:0000256" key="2">
    <source>
        <dbReference type="ARBA" id="ARBA00022679"/>
    </source>
</evidence>
<comment type="caution">
    <text evidence="7">The sequence shown here is derived from an EMBL/GenBank/DDBJ whole genome shotgun (WGS) entry which is preliminary data.</text>
</comment>
<reference evidence="7 8" key="1">
    <citation type="journal article" date="2017" name="Genome Biol.">
        <title>New reference genome sequences of hot pepper reveal the massive evolution of plant disease-resistance genes by retroduplication.</title>
        <authorList>
            <person name="Kim S."/>
            <person name="Park J."/>
            <person name="Yeom S.I."/>
            <person name="Kim Y.M."/>
            <person name="Seo E."/>
            <person name="Kim K.T."/>
            <person name="Kim M.S."/>
            <person name="Lee J.M."/>
            <person name="Cheong K."/>
            <person name="Shin H.S."/>
            <person name="Kim S.B."/>
            <person name="Han K."/>
            <person name="Lee J."/>
            <person name="Park M."/>
            <person name="Lee H.A."/>
            <person name="Lee H.Y."/>
            <person name="Lee Y."/>
            <person name="Oh S."/>
            <person name="Lee J.H."/>
            <person name="Choi E."/>
            <person name="Choi E."/>
            <person name="Lee S.E."/>
            <person name="Jeon J."/>
            <person name="Kim H."/>
            <person name="Choi G."/>
            <person name="Song H."/>
            <person name="Lee J."/>
            <person name="Lee S.C."/>
            <person name="Kwon J.K."/>
            <person name="Lee H.Y."/>
            <person name="Koo N."/>
            <person name="Hong Y."/>
            <person name="Kim R.W."/>
            <person name="Kang W.H."/>
            <person name="Huh J.H."/>
            <person name="Kang B.C."/>
            <person name="Yang T.J."/>
            <person name="Lee Y.H."/>
            <person name="Bennetzen J.L."/>
            <person name="Choi D."/>
        </authorList>
    </citation>
    <scope>NUCLEOTIDE SEQUENCE [LARGE SCALE GENOMIC DNA]</scope>
    <source>
        <strain evidence="8">cv. PBC81</strain>
    </source>
</reference>
<evidence type="ECO:0000313" key="8">
    <source>
        <dbReference type="Proteomes" id="UP000224567"/>
    </source>
</evidence>
<organism evidence="7 8">
    <name type="scientific">Capsicum baccatum</name>
    <name type="common">Peruvian pepper</name>
    <dbReference type="NCBI Taxonomy" id="33114"/>
    <lineage>
        <taxon>Eukaryota</taxon>
        <taxon>Viridiplantae</taxon>
        <taxon>Streptophyta</taxon>
        <taxon>Embryophyta</taxon>
        <taxon>Tracheophyta</taxon>
        <taxon>Spermatophyta</taxon>
        <taxon>Magnoliopsida</taxon>
        <taxon>eudicotyledons</taxon>
        <taxon>Gunneridae</taxon>
        <taxon>Pentapetalae</taxon>
        <taxon>asterids</taxon>
        <taxon>lamiids</taxon>
        <taxon>Solanales</taxon>
        <taxon>Solanaceae</taxon>
        <taxon>Solanoideae</taxon>
        <taxon>Capsiceae</taxon>
        <taxon>Capsicum</taxon>
    </lineage>
</organism>
<dbReference type="PANTHER" id="PTHR45646:SF7">
    <property type="entry name" value="SERINE_THREONINE-PROTEIN KINASE AFC2"/>
    <property type="match status" value="1"/>
</dbReference>
<dbReference type="GO" id="GO:0005524">
    <property type="term" value="F:ATP binding"/>
    <property type="evidence" value="ECO:0007669"/>
    <property type="project" value="UniProtKB-KW"/>
</dbReference>
<evidence type="ECO:0000256" key="5">
    <source>
        <dbReference type="ARBA" id="ARBA00022840"/>
    </source>
</evidence>
<dbReference type="Gene3D" id="1.10.510.10">
    <property type="entry name" value="Transferase(Phosphotransferase) domain 1"/>
    <property type="match status" value="1"/>
</dbReference>
<dbReference type="PROSITE" id="PS00108">
    <property type="entry name" value="PROTEIN_KINASE_ST"/>
    <property type="match status" value="1"/>
</dbReference>
<feature type="domain" description="Protein kinase" evidence="6">
    <location>
        <begin position="1"/>
        <end position="157"/>
    </location>
</feature>
<protein>
    <submittedName>
        <fullName evidence="7">Serine/threonine-protein kinase AFC2</fullName>
    </submittedName>
</protein>
<dbReference type="Pfam" id="PF00069">
    <property type="entry name" value="Pkinase"/>
    <property type="match status" value="1"/>
</dbReference>
<name>A0A2G2WJH8_CAPBA</name>
<accession>A0A2G2WJH8</accession>
<dbReference type="SUPFAM" id="SSF56112">
    <property type="entry name" value="Protein kinase-like (PK-like)"/>
    <property type="match status" value="1"/>
</dbReference>
<dbReference type="EMBL" id="MLFT02000006">
    <property type="protein sequence ID" value="PHT45362.1"/>
    <property type="molecule type" value="Genomic_DNA"/>
</dbReference>
<keyword evidence="4 7" id="KW-0418">Kinase</keyword>
<keyword evidence="1" id="KW-0723">Serine/threonine-protein kinase</keyword>
<dbReference type="Proteomes" id="UP000224567">
    <property type="component" value="Unassembled WGS sequence"/>
</dbReference>
<keyword evidence="3" id="KW-0547">Nucleotide-binding</keyword>
<evidence type="ECO:0000256" key="1">
    <source>
        <dbReference type="ARBA" id="ARBA00022527"/>
    </source>
</evidence>
<evidence type="ECO:0000313" key="7">
    <source>
        <dbReference type="EMBL" id="PHT45362.1"/>
    </source>
</evidence>
<dbReference type="InterPro" id="IPR000719">
    <property type="entry name" value="Prot_kinase_dom"/>
</dbReference>
<keyword evidence="5" id="KW-0067">ATP-binding</keyword>
<dbReference type="PROSITE" id="PS50011">
    <property type="entry name" value="PROTEIN_KINASE_DOM"/>
    <property type="match status" value="1"/>
</dbReference>
<dbReference type="InterPro" id="IPR011009">
    <property type="entry name" value="Kinase-like_dom_sf"/>
</dbReference>
<keyword evidence="2" id="KW-0808">Transferase</keyword>
<reference evidence="8" key="2">
    <citation type="journal article" date="2017" name="J. Anim. Genet.">
        <title>Multiple reference genome sequences of hot pepper reveal the massive evolution of plant disease resistance genes by retroduplication.</title>
        <authorList>
            <person name="Kim S."/>
            <person name="Park J."/>
            <person name="Yeom S.-I."/>
            <person name="Kim Y.-M."/>
            <person name="Seo E."/>
            <person name="Kim K.-T."/>
            <person name="Kim M.-S."/>
            <person name="Lee J.M."/>
            <person name="Cheong K."/>
            <person name="Shin H.-S."/>
            <person name="Kim S.-B."/>
            <person name="Han K."/>
            <person name="Lee J."/>
            <person name="Park M."/>
            <person name="Lee H.-A."/>
            <person name="Lee H.-Y."/>
            <person name="Lee Y."/>
            <person name="Oh S."/>
            <person name="Lee J.H."/>
            <person name="Choi E."/>
            <person name="Choi E."/>
            <person name="Lee S.E."/>
            <person name="Jeon J."/>
            <person name="Kim H."/>
            <person name="Choi G."/>
            <person name="Song H."/>
            <person name="Lee J."/>
            <person name="Lee S.-C."/>
            <person name="Kwon J.-K."/>
            <person name="Lee H.-Y."/>
            <person name="Koo N."/>
            <person name="Hong Y."/>
            <person name="Kim R.W."/>
            <person name="Kang W.-H."/>
            <person name="Huh J.H."/>
            <person name="Kang B.-C."/>
            <person name="Yang T.-J."/>
            <person name="Lee Y.-H."/>
            <person name="Bennetzen J.L."/>
            <person name="Choi D."/>
        </authorList>
    </citation>
    <scope>NUCLEOTIDE SEQUENCE [LARGE SCALE GENOMIC DNA]</scope>
    <source>
        <strain evidence="8">cv. PBC81</strain>
    </source>
</reference>
<dbReference type="InterPro" id="IPR008271">
    <property type="entry name" value="Ser/Thr_kinase_AS"/>
</dbReference>
<evidence type="ECO:0000259" key="6">
    <source>
        <dbReference type="PROSITE" id="PS50011"/>
    </source>
</evidence>
<keyword evidence="8" id="KW-1185">Reference proteome</keyword>
<sequence>MLKMGPPCIFLYSRVMHDLHLIYTDLKPGNILLTFPEYVKVPDYKVSSRLPKHSSYYKRIPKLSAIKVIDFGNTIYDHLNQTYVVSTRYYRAPEVILGLGWTYTYDIWSVGCIFVELCSGLNGSSRRKKRIARDDETASFCHISRLNGASFANCIQH</sequence>